<proteinExistence type="inferred from homology"/>
<dbReference type="InterPro" id="IPR019780">
    <property type="entry name" value="Germin_Mn-BS"/>
</dbReference>
<dbReference type="Proteomes" id="UP000827721">
    <property type="component" value="Unassembled WGS sequence"/>
</dbReference>
<dbReference type="Pfam" id="PF00190">
    <property type="entry name" value="Cupin_1"/>
    <property type="match status" value="1"/>
</dbReference>
<evidence type="ECO:0000313" key="13">
    <source>
        <dbReference type="Proteomes" id="UP000827721"/>
    </source>
</evidence>
<feature type="signal peptide" evidence="10">
    <location>
        <begin position="1"/>
        <end position="23"/>
    </location>
</feature>
<name>A0ABQ8HSH7_9ROSI</name>
<dbReference type="InterPro" id="IPR011051">
    <property type="entry name" value="RmlC_Cupin_sf"/>
</dbReference>
<keyword evidence="3 10" id="KW-0052">Apoplast</keyword>
<evidence type="ECO:0000256" key="2">
    <source>
        <dbReference type="ARBA" id="ARBA00007456"/>
    </source>
</evidence>
<dbReference type="PRINTS" id="PR00325">
    <property type="entry name" value="GERMIN"/>
</dbReference>
<comment type="similarity">
    <text evidence="2 10">Belongs to the germin family.</text>
</comment>
<evidence type="ECO:0000256" key="9">
    <source>
        <dbReference type="ARBA" id="ARBA00023211"/>
    </source>
</evidence>
<dbReference type="Gene3D" id="2.60.120.10">
    <property type="entry name" value="Jelly Rolls"/>
    <property type="match status" value="1"/>
</dbReference>
<evidence type="ECO:0000313" key="12">
    <source>
        <dbReference type="EMBL" id="KAH7567254.1"/>
    </source>
</evidence>
<keyword evidence="9 10" id="KW-0464">Manganese</keyword>
<evidence type="ECO:0000256" key="4">
    <source>
        <dbReference type="ARBA" id="ARBA00022525"/>
    </source>
</evidence>
<keyword evidence="8" id="KW-0325">Glycoprotein</keyword>
<dbReference type="InterPro" id="IPR006045">
    <property type="entry name" value="Cupin_1"/>
</dbReference>
<dbReference type="SUPFAM" id="SSF51182">
    <property type="entry name" value="RmlC-like cupins"/>
    <property type="match status" value="1"/>
</dbReference>
<feature type="domain" description="Cupin type-1" evidence="11">
    <location>
        <begin position="61"/>
        <end position="200"/>
    </location>
</feature>
<dbReference type="InterPro" id="IPR014710">
    <property type="entry name" value="RmlC-like_jellyroll"/>
</dbReference>
<sequence>MATNKMLFLAGILALSFSSVALATIVPVLDFCVADPNGQALVHGMACKDPKLVTPEDFFFSGAHKPGNTSNPMGSKVTTFNVAQIPGLNTFGLSMARVDYCPGGLNAPHTHPRASEMFTVLEGTIEVGFITPNPELRHFKKVLKKGDVFVFPFGLVHYQKNVGNGKAAALVAFNSENAGMIPLGGSVLHAQPNMSEDIVARVLKI</sequence>
<dbReference type="InterPro" id="IPR001929">
    <property type="entry name" value="Germin"/>
</dbReference>
<comment type="caution">
    <text evidence="12">The sequence shown here is derived from an EMBL/GenBank/DDBJ whole genome shotgun (WGS) entry which is preliminary data.</text>
</comment>
<keyword evidence="5 10" id="KW-0479">Metal-binding</keyword>
<feature type="chain" id="PRO_5044982638" description="Germin-like protein" evidence="10">
    <location>
        <begin position="24"/>
        <end position="205"/>
    </location>
</feature>
<reference evidence="12 13" key="1">
    <citation type="submission" date="2021-02" db="EMBL/GenBank/DDBJ databases">
        <title>Plant Genome Project.</title>
        <authorList>
            <person name="Zhang R.-G."/>
        </authorList>
    </citation>
    <scope>NUCLEOTIDE SEQUENCE [LARGE SCALE GENOMIC DNA]</scope>
    <source>
        <tissue evidence="12">Leaves</tissue>
    </source>
</reference>
<dbReference type="CDD" id="cd02241">
    <property type="entry name" value="cupin_OxOx"/>
    <property type="match status" value="1"/>
</dbReference>
<evidence type="ECO:0000256" key="3">
    <source>
        <dbReference type="ARBA" id="ARBA00022523"/>
    </source>
</evidence>
<comment type="subcellular location">
    <subcellularLocation>
        <location evidence="1 10">Secreted</location>
        <location evidence="1 10">Extracellular space</location>
        <location evidence="1 10">Apoplast</location>
    </subcellularLocation>
</comment>
<dbReference type="SMART" id="SM00835">
    <property type="entry name" value="Cupin_1"/>
    <property type="match status" value="1"/>
</dbReference>
<dbReference type="EMBL" id="JAFEMO010000007">
    <property type="protein sequence ID" value="KAH7567254.1"/>
    <property type="molecule type" value="Genomic_DNA"/>
</dbReference>
<dbReference type="PANTHER" id="PTHR31238">
    <property type="entry name" value="GERMIN-LIKE PROTEIN SUBFAMILY 3 MEMBER 3"/>
    <property type="match status" value="1"/>
</dbReference>
<evidence type="ECO:0000256" key="5">
    <source>
        <dbReference type="ARBA" id="ARBA00022723"/>
    </source>
</evidence>
<organism evidence="12 13">
    <name type="scientific">Xanthoceras sorbifolium</name>
    <dbReference type="NCBI Taxonomy" id="99658"/>
    <lineage>
        <taxon>Eukaryota</taxon>
        <taxon>Viridiplantae</taxon>
        <taxon>Streptophyta</taxon>
        <taxon>Embryophyta</taxon>
        <taxon>Tracheophyta</taxon>
        <taxon>Spermatophyta</taxon>
        <taxon>Magnoliopsida</taxon>
        <taxon>eudicotyledons</taxon>
        <taxon>Gunneridae</taxon>
        <taxon>Pentapetalae</taxon>
        <taxon>rosids</taxon>
        <taxon>malvids</taxon>
        <taxon>Sapindales</taxon>
        <taxon>Sapindaceae</taxon>
        <taxon>Xanthoceroideae</taxon>
        <taxon>Xanthoceras</taxon>
    </lineage>
</organism>
<protein>
    <recommendedName>
        <fullName evidence="10">Germin-like protein</fullName>
    </recommendedName>
</protein>
<evidence type="ECO:0000256" key="10">
    <source>
        <dbReference type="RuleBase" id="RU366015"/>
    </source>
</evidence>
<evidence type="ECO:0000256" key="7">
    <source>
        <dbReference type="ARBA" id="ARBA00023157"/>
    </source>
</evidence>
<accession>A0ABQ8HSH7</accession>
<dbReference type="PROSITE" id="PS00725">
    <property type="entry name" value="GERMIN"/>
    <property type="match status" value="1"/>
</dbReference>
<evidence type="ECO:0000256" key="6">
    <source>
        <dbReference type="ARBA" id="ARBA00022729"/>
    </source>
</evidence>
<keyword evidence="6 10" id="KW-0732">Signal</keyword>
<keyword evidence="13" id="KW-1185">Reference proteome</keyword>
<evidence type="ECO:0000259" key="11">
    <source>
        <dbReference type="SMART" id="SM00835"/>
    </source>
</evidence>
<keyword evidence="7" id="KW-1015">Disulfide bond</keyword>
<gene>
    <name evidence="12" type="ORF">JRO89_XS07G0039300</name>
</gene>
<evidence type="ECO:0000256" key="1">
    <source>
        <dbReference type="ARBA" id="ARBA00004271"/>
    </source>
</evidence>
<evidence type="ECO:0000256" key="8">
    <source>
        <dbReference type="ARBA" id="ARBA00023180"/>
    </source>
</evidence>
<keyword evidence="4 10" id="KW-0964">Secreted</keyword>